<keyword evidence="4" id="KW-1133">Transmembrane helix</keyword>
<dbReference type="RefSeq" id="WP_082649596.1">
    <property type="nucleotide sequence ID" value="NZ_CYSR01000037.1"/>
</dbReference>
<evidence type="ECO:0000313" key="8">
    <source>
        <dbReference type="Proteomes" id="UP000051326"/>
    </source>
</evidence>
<evidence type="ECO:0000259" key="6">
    <source>
        <dbReference type="Pfam" id="PF12696"/>
    </source>
</evidence>
<evidence type="ECO:0000256" key="3">
    <source>
        <dbReference type="ARBA" id="ARBA00022692"/>
    </source>
</evidence>
<name>A0A0P1HE03_9RHOB</name>
<organism evidence="7 8">
    <name type="scientific">Leisingera aquaemixtae</name>
    <dbReference type="NCBI Taxonomy" id="1396826"/>
    <lineage>
        <taxon>Bacteria</taxon>
        <taxon>Pseudomonadati</taxon>
        <taxon>Pseudomonadota</taxon>
        <taxon>Alphaproteobacteria</taxon>
        <taxon>Rhodobacterales</taxon>
        <taxon>Roseobacteraceae</taxon>
        <taxon>Leisingera</taxon>
    </lineage>
</organism>
<sequence length="485" mass="53922">MSFPFGWVSNWKRRKPLPFAKPKPVDPKGQRLLGFTLDTHEPLWAPKGHSLLLAANGGGKTTCGAMPWLYSFAASERDKAVLCLDSKNGEMAIQAAEMLARTGRKVAIIDDMGVWTDLEAYRVSLNPFGAAVATFQRDPRDMVYTSENITHAAIKEPPGGEDAKNLYFRAWPRNVIEFCILVYAKRDVRLLIPGGVSQLLSRPDTLLQFAAIEAEEGDAYLKGLAQSIVAMSRHEHWPQHLEEAQRALRIFAPGTRLHHAGKDATISHEQLIREGYVIFLVGPQSVMNRMGVFYALHMLAFAEALYYGAGTLRIIADEFTNCPLSSLVEMLTTLRAFGGTEVHMIAQSRSEIERRFGKRESETIAENAVVQIWYGFSAAKEARLVSEMMGEEHALATSLGSNEELKLNTNISLTRQKHMTPAELLAMRPDLQLIYVKGIGFILARKVGMQNIAPFCHRVAPNKIEGGTLRADPRITFVTPMMEAA</sequence>
<dbReference type="Proteomes" id="UP000051326">
    <property type="component" value="Unassembled WGS sequence"/>
</dbReference>
<gene>
    <name evidence="7" type="ORF">PHA8399_04017</name>
</gene>
<dbReference type="InterPro" id="IPR027417">
    <property type="entry name" value="P-loop_NTPase"/>
</dbReference>
<proteinExistence type="predicted"/>
<protein>
    <submittedName>
        <fullName evidence="7">Conjugal transfer coupling protein TraG</fullName>
    </submittedName>
</protein>
<evidence type="ECO:0000256" key="5">
    <source>
        <dbReference type="ARBA" id="ARBA00023136"/>
    </source>
</evidence>
<dbReference type="PANTHER" id="PTHR37937">
    <property type="entry name" value="CONJUGATIVE TRANSFER: DNA TRANSPORT"/>
    <property type="match status" value="1"/>
</dbReference>
<reference evidence="7 8" key="1">
    <citation type="submission" date="2015-09" db="EMBL/GenBank/DDBJ databases">
        <authorList>
            <consortium name="Swine Surveillance"/>
        </authorList>
    </citation>
    <scope>NUCLEOTIDE SEQUENCE [LARGE SCALE GENOMIC DNA]</scope>
    <source>
        <strain evidence="7 8">CECT 8399</strain>
    </source>
</reference>
<feature type="domain" description="TraD/TraG TraM recognition site" evidence="6">
    <location>
        <begin position="312"/>
        <end position="428"/>
    </location>
</feature>
<accession>A0A0P1HE03</accession>
<dbReference type="SUPFAM" id="SSF52540">
    <property type="entry name" value="P-loop containing nucleoside triphosphate hydrolases"/>
    <property type="match status" value="1"/>
</dbReference>
<keyword evidence="5" id="KW-0472">Membrane</keyword>
<dbReference type="InterPro" id="IPR032689">
    <property type="entry name" value="TraG-D_C"/>
</dbReference>
<evidence type="ECO:0000256" key="1">
    <source>
        <dbReference type="ARBA" id="ARBA00004651"/>
    </source>
</evidence>
<evidence type="ECO:0000256" key="4">
    <source>
        <dbReference type="ARBA" id="ARBA00022989"/>
    </source>
</evidence>
<dbReference type="CDD" id="cd01127">
    <property type="entry name" value="TrwB_TraG_TraD_VirD4"/>
    <property type="match status" value="1"/>
</dbReference>
<keyword evidence="2" id="KW-1003">Cell membrane</keyword>
<dbReference type="InterPro" id="IPR051539">
    <property type="entry name" value="T4SS-coupling_protein"/>
</dbReference>
<dbReference type="Pfam" id="PF12696">
    <property type="entry name" value="TraG-D_C"/>
    <property type="match status" value="1"/>
</dbReference>
<evidence type="ECO:0000313" key="7">
    <source>
        <dbReference type="EMBL" id="CUI01868.1"/>
    </source>
</evidence>
<comment type="subcellular location">
    <subcellularLocation>
        <location evidence="1">Cell membrane</location>
        <topology evidence="1">Multi-pass membrane protein</topology>
    </subcellularLocation>
</comment>
<dbReference type="AlphaFoldDB" id="A0A0P1HE03"/>
<dbReference type="GO" id="GO:0005886">
    <property type="term" value="C:plasma membrane"/>
    <property type="evidence" value="ECO:0007669"/>
    <property type="project" value="UniProtKB-SubCell"/>
</dbReference>
<dbReference type="STRING" id="1396826.PHA8399_04017"/>
<evidence type="ECO:0000256" key="2">
    <source>
        <dbReference type="ARBA" id="ARBA00022475"/>
    </source>
</evidence>
<keyword evidence="3" id="KW-0812">Transmembrane</keyword>
<dbReference type="EMBL" id="CYSR01000037">
    <property type="protein sequence ID" value="CUI01868.1"/>
    <property type="molecule type" value="Genomic_DNA"/>
</dbReference>
<dbReference type="Gene3D" id="3.40.50.300">
    <property type="entry name" value="P-loop containing nucleotide triphosphate hydrolases"/>
    <property type="match status" value="1"/>
</dbReference>
<dbReference type="PANTHER" id="PTHR37937:SF1">
    <property type="entry name" value="CONJUGATIVE TRANSFER: DNA TRANSPORT"/>
    <property type="match status" value="1"/>
</dbReference>